<name>A0A177N3L6_9GAMM</name>
<dbReference type="OrthoDB" id="9780777at2"/>
<evidence type="ECO:0000256" key="1">
    <source>
        <dbReference type="ARBA" id="ARBA00006129"/>
    </source>
</evidence>
<proteinExistence type="inferred from homology"/>
<comment type="similarity">
    <text evidence="1">Belongs to the NodU/CmcH family.</text>
</comment>
<feature type="domain" description="Carbamoyltransferase" evidence="2">
    <location>
        <begin position="25"/>
        <end position="335"/>
    </location>
</feature>
<evidence type="ECO:0000313" key="4">
    <source>
        <dbReference type="EMBL" id="OAI12578.1"/>
    </source>
</evidence>
<dbReference type="InterPro" id="IPR031730">
    <property type="entry name" value="Carbam_trans_C"/>
</dbReference>
<evidence type="ECO:0000313" key="5">
    <source>
        <dbReference type="Proteomes" id="UP000077628"/>
    </source>
</evidence>
<sequence length="667" mass="74629">MIILGLAGGFDRLYESFFDFGADLLHDAAAVIVRDGEVVAGIEEERLNRIKHTNKIWHSAVRFCLQQADIRLEELDLIAVYVSEAFLDESLKQLRLVKADMAAVEDGRAMYQYLFRREFGVDLPREKFSFVNHHLAHAATAYYMSGFEQSLVLTIDGSGDNVSTTVVDVLANTFNTLMTKPVHESLGFFYLDVIRFLGYRIFDEYKVMGLAPYGDANRFADQFSGFYTLLPNGDYTLHREKIVGLYEALMPRHGDQPFEQIHKDLAAALQQALETIVMHMLSHFQQTTGHKRLALAGGVGQNSSMNGKIMQSGLFEKVFAPSFAADSGCAFGAAMYAAHCSLPELPFKRVPHAYWGTPTLAGDDLYRTLAKWQAFATIEKMTDRADRVSDLMIAGKVVGWVQGRSEFGPRALGNRSIIADPRLGSHKETINAMIKMRESYRPFAPSVLEEYVGDFFDVPGDERDFPFMAFVLPVKSAHRDTLAAITHVDGSARLQTVSKVHNPEYWELIDAFRQKTGIAMVLNTSFNNHAEPIVDSADDAMVCYLTSGLDYLVVGDCLLTKKAWGETELKSLIPSLPKAARLIQEDCYRDNQHRSLQSYIEWNYGGSSRRLIPNDLYRVLQAADGKMPLQTLMARAGVGSDNEAALYEAFQELWSSRYIVLTPSAVG</sequence>
<evidence type="ECO:0000259" key="2">
    <source>
        <dbReference type="Pfam" id="PF02543"/>
    </source>
</evidence>
<accession>A0A177N3L6</accession>
<dbReference type="AlphaFoldDB" id="A0A177N3L6"/>
<dbReference type="Gene3D" id="3.90.870.20">
    <property type="entry name" value="Carbamoyltransferase, C-terminal domain"/>
    <property type="match status" value="1"/>
</dbReference>
<organism evidence="4 5">
    <name type="scientific">Methylomonas koyamae</name>
    <dbReference type="NCBI Taxonomy" id="702114"/>
    <lineage>
        <taxon>Bacteria</taxon>
        <taxon>Pseudomonadati</taxon>
        <taxon>Pseudomonadota</taxon>
        <taxon>Gammaproteobacteria</taxon>
        <taxon>Methylococcales</taxon>
        <taxon>Methylococcaceae</taxon>
        <taxon>Methylomonas</taxon>
    </lineage>
</organism>
<reference evidence="5" key="1">
    <citation type="submission" date="2016-03" db="EMBL/GenBank/DDBJ databases">
        <authorList>
            <person name="Heylen K."/>
            <person name="De Vos P."/>
            <person name="Vekeman B."/>
        </authorList>
    </citation>
    <scope>NUCLEOTIDE SEQUENCE [LARGE SCALE GENOMIC DNA]</scope>
    <source>
        <strain evidence="5">R-45383</strain>
    </source>
</reference>
<feature type="domain" description="Carbamoyltransferase C-terminal" evidence="3">
    <location>
        <begin position="391"/>
        <end position="561"/>
    </location>
</feature>
<gene>
    <name evidence="4" type="ORF">A1355_14280</name>
</gene>
<dbReference type="InterPro" id="IPR038152">
    <property type="entry name" value="Carbam_trans_C_sf"/>
</dbReference>
<keyword evidence="5" id="KW-1185">Reference proteome</keyword>
<dbReference type="Pfam" id="PF16861">
    <property type="entry name" value="Carbam_trans_C"/>
    <property type="match status" value="1"/>
</dbReference>
<protein>
    <submittedName>
        <fullName evidence="4">Carbamoyltransferase</fullName>
    </submittedName>
</protein>
<dbReference type="Gene3D" id="3.30.420.40">
    <property type="match status" value="2"/>
</dbReference>
<keyword evidence="4" id="KW-0808">Transferase</keyword>
<comment type="caution">
    <text evidence="4">The sequence shown here is derived from an EMBL/GenBank/DDBJ whole genome shotgun (WGS) entry which is preliminary data.</text>
</comment>
<dbReference type="Pfam" id="PF02543">
    <property type="entry name" value="Carbam_trans_N"/>
    <property type="match status" value="1"/>
</dbReference>
<dbReference type="InterPro" id="IPR003696">
    <property type="entry name" value="Carbtransf_dom"/>
</dbReference>
<dbReference type="SUPFAM" id="SSF53067">
    <property type="entry name" value="Actin-like ATPase domain"/>
    <property type="match status" value="1"/>
</dbReference>
<evidence type="ECO:0000259" key="3">
    <source>
        <dbReference type="Pfam" id="PF16861"/>
    </source>
</evidence>
<dbReference type="PANTHER" id="PTHR34847">
    <property type="entry name" value="NODULATION PROTEIN U"/>
    <property type="match status" value="1"/>
</dbReference>
<dbReference type="EMBL" id="LUUK01000219">
    <property type="protein sequence ID" value="OAI12578.1"/>
    <property type="molecule type" value="Genomic_DNA"/>
</dbReference>
<dbReference type="CDD" id="cd24099">
    <property type="entry name" value="ASKHA_NBD_NovN-like_N"/>
    <property type="match status" value="1"/>
</dbReference>
<dbReference type="STRING" id="702114.A1355_14280"/>
<dbReference type="Proteomes" id="UP000077628">
    <property type="component" value="Unassembled WGS sequence"/>
</dbReference>
<dbReference type="InterPro" id="IPR043129">
    <property type="entry name" value="ATPase_NBD"/>
</dbReference>
<dbReference type="RefSeq" id="WP_064031412.1">
    <property type="nucleotide sequence ID" value="NZ_LUUK01000219.1"/>
</dbReference>
<dbReference type="GO" id="GO:0016740">
    <property type="term" value="F:transferase activity"/>
    <property type="evidence" value="ECO:0007669"/>
    <property type="project" value="UniProtKB-KW"/>
</dbReference>
<dbReference type="PANTHER" id="PTHR34847:SF1">
    <property type="entry name" value="NODULATION PROTEIN U"/>
    <property type="match status" value="1"/>
</dbReference>
<dbReference type="InterPro" id="IPR051338">
    <property type="entry name" value="NodU/CmcH_Carbamoyltrnsfr"/>
</dbReference>